<protein>
    <submittedName>
        <fullName evidence="1">Uncharacterized protein</fullName>
    </submittedName>
</protein>
<evidence type="ECO:0000313" key="1">
    <source>
        <dbReference type="EMBL" id="EYC37654.1"/>
    </source>
</evidence>
<organism evidence="1 2">
    <name type="scientific">Ancylostoma ceylanicum</name>
    <dbReference type="NCBI Taxonomy" id="53326"/>
    <lineage>
        <taxon>Eukaryota</taxon>
        <taxon>Metazoa</taxon>
        <taxon>Ecdysozoa</taxon>
        <taxon>Nematoda</taxon>
        <taxon>Chromadorea</taxon>
        <taxon>Rhabditida</taxon>
        <taxon>Rhabditina</taxon>
        <taxon>Rhabditomorpha</taxon>
        <taxon>Strongyloidea</taxon>
        <taxon>Ancylostomatidae</taxon>
        <taxon>Ancylostomatinae</taxon>
        <taxon>Ancylostoma</taxon>
    </lineage>
</organism>
<dbReference type="AlphaFoldDB" id="A0A016WCV4"/>
<accession>A0A016WCV4</accession>
<dbReference type="EMBL" id="JARK01000374">
    <property type="protein sequence ID" value="EYC37654.1"/>
    <property type="molecule type" value="Genomic_DNA"/>
</dbReference>
<dbReference type="Proteomes" id="UP000024635">
    <property type="component" value="Unassembled WGS sequence"/>
</dbReference>
<evidence type="ECO:0000313" key="2">
    <source>
        <dbReference type="Proteomes" id="UP000024635"/>
    </source>
</evidence>
<proteinExistence type="predicted"/>
<comment type="caution">
    <text evidence="1">The sequence shown here is derived from an EMBL/GenBank/DDBJ whole genome shotgun (WGS) entry which is preliminary data.</text>
</comment>
<name>A0A016WCV4_9BILA</name>
<reference evidence="2" key="1">
    <citation type="journal article" date="2015" name="Nat. Genet.">
        <title>The genome and transcriptome of the zoonotic hookworm Ancylostoma ceylanicum identify infection-specific gene families.</title>
        <authorList>
            <person name="Schwarz E.M."/>
            <person name="Hu Y."/>
            <person name="Antoshechkin I."/>
            <person name="Miller M.M."/>
            <person name="Sternberg P.W."/>
            <person name="Aroian R.V."/>
        </authorList>
    </citation>
    <scope>NUCLEOTIDE SEQUENCE</scope>
    <source>
        <strain evidence="2">HY135</strain>
    </source>
</reference>
<sequence>MRVKFDASAWNSTSFSRCLDAAEMETRFVRAAVATTGPGTFALHQEFSSLPFFCIVYRRVKFDAHQP</sequence>
<keyword evidence="2" id="KW-1185">Reference proteome</keyword>
<gene>
    <name evidence="1" type="primary">Acey_s0774.g2248</name>
    <name evidence="1" type="ORF">Y032_0774g2248</name>
</gene>